<evidence type="ECO:0000259" key="1">
    <source>
        <dbReference type="Pfam" id="PF18480"/>
    </source>
</evidence>
<organism evidence="2 3">
    <name type="scientific">Dyadobacter sandarakinus</name>
    <dbReference type="NCBI Taxonomy" id="2747268"/>
    <lineage>
        <taxon>Bacteria</taxon>
        <taxon>Pseudomonadati</taxon>
        <taxon>Bacteroidota</taxon>
        <taxon>Cytophagia</taxon>
        <taxon>Cytophagales</taxon>
        <taxon>Spirosomataceae</taxon>
        <taxon>Dyadobacter</taxon>
    </lineage>
</organism>
<reference evidence="2 3" key="1">
    <citation type="submission" date="2020-06" db="EMBL/GenBank/DDBJ databases">
        <title>Dyadobacter sandarakinus sp. nov., isolated from the soil of the Arctic Yellow River Station.</title>
        <authorList>
            <person name="Zhang Y."/>
            <person name="Peng F."/>
        </authorList>
    </citation>
    <scope>NUCLEOTIDE SEQUENCE [LARGE SCALE GENOMIC DNA]</scope>
    <source>
        <strain evidence="2 3">Q3-56</strain>
    </source>
</reference>
<dbReference type="Proteomes" id="UP000612680">
    <property type="component" value="Chromosome"/>
</dbReference>
<dbReference type="EMBL" id="CP056775">
    <property type="protein sequence ID" value="QRR01840.1"/>
    <property type="molecule type" value="Genomic_DNA"/>
</dbReference>
<proteinExistence type="predicted"/>
<feature type="domain" description="DUF5615" evidence="1">
    <location>
        <begin position="1"/>
        <end position="71"/>
    </location>
</feature>
<name>A0ABX7I7S1_9BACT</name>
<dbReference type="Pfam" id="PF18480">
    <property type="entry name" value="DUF5615"/>
    <property type="match status" value="1"/>
</dbReference>
<dbReference type="InterPro" id="IPR041049">
    <property type="entry name" value="DUF5615"/>
</dbReference>
<gene>
    <name evidence="2" type="ORF">HWI92_13435</name>
</gene>
<sequence>MKLLVDQNISYRIIPLLLPAYPEIYHICDFGLINADDQAIFMFGRENAFNAVITCDDDFVRLLNVMGPAAKIDLAAHWKCFYNPDCGNTAA</sequence>
<protein>
    <submittedName>
        <fullName evidence="2">DUF5615 family PIN-like protein</fullName>
    </submittedName>
</protein>
<accession>A0ABX7I7S1</accession>
<keyword evidence="3" id="KW-1185">Reference proteome</keyword>
<dbReference type="RefSeq" id="WP_204655898.1">
    <property type="nucleotide sequence ID" value="NZ_CP056775.1"/>
</dbReference>
<evidence type="ECO:0000313" key="2">
    <source>
        <dbReference type="EMBL" id="QRR01840.1"/>
    </source>
</evidence>
<evidence type="ECO:0000313" key="3">
    <source>
        <dbReference type="Proteomes" id="UP000612680"/>
    </source>
</evidence>